<dbReference type="EMBL" id="UINC01026262">
    <property type="protein sequence ID" value="SVB03400.1"/>
    <property type="molecule type" value="Genomic_DNA"/>
</dbReference>
<reference evidence="1" key="1">
    <citation type="submission" date="2018-05" db="EMBL/GenBank/DDBJ databases">
        <authorList>
            <person name="Lanie J.A."/>
            <person name="Ng W.-L."/>
            <person name="Kazmierczak K.M."/>
            <person name="Andrzejewski T.M."/>
            <person name="Davidsen T.M."/>
            <person name="Wayne K.J."/>
            <person name="Tettelin H."/>
            <person name="Glass J.I."/>
            <person name="Rusch D."/>
            <person name="Podicherti R."/>
            <person name="Tsui H.-C.T."/>
            <person name="Winkler M.E."/>
        </authorList>
    </citation>
    <scope>NUCLEOTIDE SEQUENCE</scope>
</reference>
<organism evidence="1">
    <name type="scientific">marine metagenome</name>
    <dbReference type="NCBI Taxonomy" id="408172"/>
    <lineage>
        <taxon>unclassified sequences</taxon>
        <taxon>metagenomes</taxon>
        <taxon>ecological metagenomes</taxon>
    </lineage>
</organism>
<gene>
    <name evidence="1" type="ORF">METZ01_LOCUS156254</name>
</gene>
<evidence type="ECO:0000313" key="1">
    <source>
        <dbReference type="EMBL" id="SVB03400.1"/>
    </source>
</evidence>
<dbReference type="AlphaFoldDB" id="A0A382APC9"/>
<protein>
    <submittedName>
        <fullName evidence="1">Uncharacterized protein</fullName>
    </submittedName>
</protein>
<sequence>MLAYKVLSKWWLDPRCATMTTALVLVELEGIKIAGKDSYREAESLIY</sequence>
<name>A0A382APC9_9ZZZZ</name>
<accession>A0A382APC9</accession>
<proteinExistence type="predicted"/>